<organism evidence="1 2">
    <name type="scientific">Mycobacteroides abscessus</name>
    <dbReference type="NCBI Taxonomy" id="36809"/>
    <lineage>
        <taxon>Bacteria</taxon>
        <taxon>Bacillati</taxon>
        <taxon>Actinomycetota</taxon>
        <taxon>Actinomycetes</taxon>
        <taxon>Mycobacteriales</taxon>
        <taxon>Mycobacteriaceae</taxon>
        <taxon>Mycobacteroides</taxon>
    </lineage>
</organism>
<accession>A0ABD7HFX1</accession>
<comment type="caution">
    <text evidence="1">The sequence shown here is derived from an EMBL/GenBank/DDBJ whole genome shotgun (WGS) entry which is preliminary data.</text>
</comment>
<reference evidence="1 2" key="1">
    <citation type="submission" date="2018-08" db="EMBL/GenBank/DDBJ databases">
        <title>Linezolid Resistance in Mycobacterium abscessus: MIC Distribution and Comprehensive Investigation of Resistance Mechanisms.</title>
        <authorList>
            <person name="Ye M."/>
            <person name="Xu L."/>
            <person name="Zou Y."/>
            <person name="Li B."/>
            <person name="Guo Q."/>
            <person name="Zhang Y."/>
            <person name="Zhan M."/>
            <person name="Xu B."/>
            <person name="Yu F."/>
            <person name="Zhang Z."/>
            <person name="Chu H."/>
        </authorList>
    </citation>
    <scope>NUCLEOTIDE SEQUENCE [LARGE SCALE GENOMIC DNA]</scope>
    <source>
        <strain evidence="1 2">G143</strain>
    </source>
</reference>
<gene>
    <name evidence="1" type="ORF">D2E76_28260</name>
</gene>
<dbReference type="EMBL" id="QXBN01000071">
    <property type="protein sequence ID" value="RIT26282.1"/>
    <property type="molecule type" value="Genomic_DNA"/>
</dbReference>
<evidence type="ECO:0000313" key="1">
    <source>
        <dbReference type="EMBL" id="RIT26282.1"/>
    </source>
</evidence>
<evidence type="ECO:0000313" key="2">
    <source>
        <dbReference type="Proteomes" id="UP000284557"/>
    </source>
</evidence>
<dbReference type="PROSITE" id="PS51257">
    <property type="entry name" value="PROKAR_LIPOPROTEIN"/>
    <property type="match status" value="1"/>
</dbReference>
<protein>
    <recommendedName>
        <fullName evidence="3">Lipoprotein</fullName>
    </recommendedName>
</protein>
<dbReference type="AlphaFoldDB" id="A0ABD7HFX1"/>
<proteinExistence type="predicted"/>
<name>A0ABD7HFX1_9MYCO</name>
<evidence type="ECO:0008006" key="3">
    <source>
        <dbReference type="Google" id="ProtNLM"/>
    </source>
</evidence>
<dbReference type="Proteomes" id="UP000284557">
    <property type="component" value="Unassembled WGS sequence"/>
</dbReference>
<sequence length="198" mass="21766">MEGGMWRYAVCASISGALTLAGCANHVPGEPISATYTRYTCQARSATGATYTQFRANGQPFSVSVPQLPGWRSSPTALRENQLALTKTIGDARSYVTMSVLRPQTDRDKAFKQLGELAKFDSSVAIVEDETVDVCGLEASRLVGIAEDRGLRFEYLNLAYSFDGNYYPLQLRGQMAICDFPLFGVEIETMFRHLQIGP</sequence>